<accession>A0A0A9GCN6</accession>
<feature type="signal peptide" evidence="1">
    <location>
        <begin position="1"/>
        <end position="19"/>
    </location>
</feature>
<proteinExistence type="predicted"/>
<evidence type="ECO:0000256" key="1">
    <source>
        <dbReference type="SAM" id="SignalP"/>
    </source>
</evidence>
<name>A0A0A9GCN6_ARUDO</name>
<dbReference type="EMBL" id="GBRH01175634">
    <property type="protein sequence ID" value="JAE22262.1"/>
    <property type="molecule type" value="Transcribed_RNA"/>
</dbReference>
<dbReference type="AlphaFoldDB" id="A0A0A9GCN6"/>
<protein>
    <submittedName>
        <fullName evidence="2">Uncharacterized protein</fullName>
    </submittedName>
</protein>
<reference evidence="2" key="1">
    <citation type="submission" date="2014-09" db="EMBL/GenBank/DDBJ databases">
        <authorList>
            <person name="Magalhaes I.L.F."/>
            <person name="Oliveira U."/>
            <person name="Santos F.R."/>
            <person name="Vidigal T.H.D.A."/>
            <person name="Brescovit A.D."/>
            <person name="Santos A.J."/>
        </authorList>
    </citation>
    <scope>NUCLEOTIDE SEQUENCE</scope>
    <source>
        <tissue evidence="2">Shoot tissue taken approximately 20 cm above the soil surface</tissue>
    </source>
</reference>
<keyword evidence="1" id="KW-0732">Signal</keyword>
<feature type="chain" id="PRO_5002046233" evidence="1">
    <location>
        <begin position="20"/>
        <end position="35"/>
    </location>
</feature>
<sequence>MGWFFLALVLALRLWQAKACPVIHNTDSKKVHQSC</sequence>
<evidence type="ECO:0000313" key="2">
    <source>
        <dbReference type="EMBL" id="JAE22262.1"/>
    </source>
</evidence>
<reference evidence="2" key="2">
    <citation type="journal article" date="2015" name="Data Brief">
        <title>Shoot transcriptome of the giant reed, Arundo donax.</title>
        <authorList>
            <person name="Barrero R.A."/>
            <person name="Guerrero F.D."/>
            <person name="Moolhuijzen P."/>
            <person name="Goolsby J.A."/>
            <person name="Tidwell J."/>
            <person name="Bellgard S.E."/>
            <person name="Bellgard M.I."/>
        </authorList>
    </citation>
    <scope>NUCLEOTIDE SEQUENCE</scope>
    <source>
        <tissue evidence="2">Shoot tissue taken approximately 20 cm above the soil surface</tissue>
    </source>
</reference>
<organism evidence="2">
    <name type="scientific">Arundo donax</name>
    <name type="common">Giant reed</name>
    <name type="synonym">Donax arundinaceus</name>
    <dbReference type="NCBI Taxonomy" id="35708"/>
    <lineage>
        <taxon>Eukaryota</taxon>
        <taxon>Viridiplantae</taxon>
        <taxon>Streptophyta</taxon>
        <taxon>Embryophyta</taxon>
        <taxon>Tracheophyta</taxon>
        <taxon>Spermatophyta</taxon>
        <taxon>Magnoliopsida</taxon>
        <taxon>Liliopsida</taxon>
        <taxon>Poales</taxon>
        <taxon>Poaceae</taxon>
        <taxon>PACMAD clade</taxon>
        <taxon>Arundinoideae</taxon>
        <taxon>Arundineae</taxon>
        <taxon>Arundo</taxon>
    </lineage>
</organism>